<sequence length="124" mass="14780">MQIRNPKSGINFLAKSETKIHLIFDSTQAQSLITEQIRRSNHIPEIRSRNRRRERQWTTKLIRDDDESDQQTTLRRRNDVEKKKIDLKKKRTSTDLLNRAAIESSLQLQENEQRRFCDDEDSAT</sequence>
<organism evidence="1 2">
    <name type="scientific">Microthlaspi erraticum</name>
    <dbReference type="NCBI Taxonomy" id="1685480"/>
    <lineage>
        <taxon>Eukaryota</taxon>
        <taxon>Viridiplantae</taxon>
        <taxon>Streptophyta</taxon>
        <taxon>Embryophyta</taxon>
        <taxon>Tracheophyta</taxon>
        <taxon>Spermatophyta</taxon>
        <taxon>Magnoliopsida</taxon>
        <taxon>eudicotyledons</taxon>
        <taxon>Gunneridae</taxon>
        <taxon>Pentapetalae</taxon>
        <taxon>rosids</taxon>
        <taxon>malvids</taxon>
        <taxon>Brassicales</taxon>
        <taxon>Brassicaceae</taxon>
        <taxon>Coluteocarpeae</taxon>
        <taxon>Microthlaspi</taxon>
    </lineage>
</organism>
<proteinExistence type="predicted"/>
<evidence type="ECO:0000313" key="2">
    <source>
        <dbReference type="Proteomes" id="UP000467841"/>
    </source>
</evidence>
<protein>
    <submittedName>
        <fullName evidence="1">Uncharacterized protein</fullName>
    </submittedName>
</protein>
<evidence type="ECO:0000313" key="1">
    <source>
        <dbReference type="EMBL" id="CAA7028856.1"/>
    </source>
</evidence>
<dbReference type="AlphaFoldDB" id="A0A6D2ILU5"/>
<name>A0A6D2ILU5_9BRAS</name>
<dbReference type="Proteomes" id="UP000467841">
    <property type="component" value="Unassembled WGS sequence"/>
</dbReference>
<reference evidence="1" key="1">
    <citation type="submission" date="2020-01" db="EMBL/GenBank/DDBJ databases">
        <authorList>
            <person name="Mishra B."/>
        </authorList>
    </citation>
    <scope>NUCLEOTIDE SEQUENCE [LARGE SCALE GENOMIC DNA]</scope>
</reference>
<dbReference type="EMBL" id="CACVBM020001074">
    <property type="protein sequence ID" value="CAA7028856.1"/>
    <property type="molecule type" value="Genomic_DNA"/>
</dbReference>
<keyword evidence="2" id="KW-1185">Reference proteome</keyword>
<accession>A0A6D2ILU5</accession>
<gene>
    <name evidence="1" type="ORF">MERR_LOCUS16091</name>
</gene>
<comment type="caution">
    <text evidence="1">The sequence shown here is derived from an EMBL/GenBank/DDBJ whole genome shotgun (WGS) entry which is preliminary data.</text>
</comment>